<feature type="region of interest" description="Disordered" evidence="1">
    <location>
        <begin position="61"/>
        <end position="86"/>
    </location>
</feature>
<dbReference type="EMBL" id="KN714800">
    <property type="protein sequence ID" value="KUI62129.1"/>
    <property type="molecule type" value="Genomic_DNA"/>
</dbReference>
<evidence type="ECO:0000313" key="4">
    <source>
        <dbReference type="Proteomes" id="UP000078576"/>
    </source>
</evidence>
<feature type="chain" id="PRO_5008266466" evidence="2">
    <location>
        <begin position="19"/>
        <end position="143"/>
    </location>
</feature>
<accession>A0A194VE14</accession>
<sequence>MKLNTTACLISLAALATAFPQHSTVTAKPSTTRHVGVIGDGRIYTLPYSKNPRALTAEQPAITAVHRSKPHQQARAQARRPRGKIAIADPEIDEDDEDLKRIKCLIPEGCVIELAPGMVTSLSAGQPVPTTLPPTRTSSTRVP</sequence>
<organism evidence="3 4">
    <name type="scientific">Cytospora mali</name>
    <name type="common">Apple Valsa canker fungus</name>
    <name type="synonym">Valsa mali</name>
    <dbReference type="NCBI Taxonomy" id="578113"/>
    <lineage>
        <taxon>Eukaryota</taxon>
        <taxon>Fungi</taxon>
        <taxon>Dikarya</taxon>
        <taxon>Ascomycota</taxon>
        <taxon>Pezizomycotina</taxon>
        <taxon>Sordariomycetes</taxon>
        <taxon>Sordariomycetidae</taxon>
        <taxon>Diaporthales</taxon>
        <taxon>Cytosporaceae</taxon>
        <taxon>Cytospora</taxon>
    </lineage>
</organism>
<reference evidence="4" key="1">
    <citation type="submission" date="2014-12" db="EMBL/GenBank/DDBJ databases">
        <title>Genome Sequence of Valsa Canker Pathogens Uncovers a Specific Adaption of Colonization on Woody Bark.</title>
        <authorList>
            <person name="Yin Z."/>
            <person name="Liu H."/>
            <person name="Gao X."/>
            <person name="Li Z."/>
            <person name="Song N."/>
            <person name="Ke X."/>
            <person name="Dai Q."/>
            <person name="Wu Y."/>
            <person name="Sun Y."/>
            <person name="Xu J.-R."/>
            <person name="Kang Z.K."/>
            <person name="Wang L."/>
            <person name="Huang L."/>
        </authorList>
    </citation>
    <scope>NUCLEOTIDE SEQUENCE [LARGE SCALE GENOMIC DNA]</scope>
    <source>
        <strain evidence="4">SXYL134</strain>
    </source>
</reference>
<evidence type="ECO:0000256" key="1">
    <source>
        <dbReference type="SAM" id="MobiDB-lite"/>
    </source>
</evidence>
<feature type="signal peptide" evidence="2">
    <location>
        <begin position="1"/>
        <end position="18"/>
    </location>
</feature>
<gene>
    <name evidence="3" type="ORF">VP1G_09274</name>
</gene>
<dbReference type="Proteomes" id="UP000078576">
    <property type="component" value="Unassembled WGS sequence"/>
</dbReference>
<keyword evidence="4" id="KW-1185">Reference proteome</keyword>
<dbReference type="AlphaFoldDB" id="A0A194VE14"/>
<keyword evidence="2" id="KW-0732">Signal</keyword>
<protein>
    <submittedName>
        <fullName evidence="3">Uncharacterized protein</fullName>
    </submittedName>
</protein>
<proteinExistence type="predicted"/>
<feature type="compositionally biased region" description="Basic residues" evidence="1">
    <location>
        <begin position="66"/>
        <end position="83"/>
    </location>
</feature>
<feature type="region of interest" description="Disordered" evidence="1">
    <location>
        <begin position="122"/>
        <end position="143"/>
    </location>
</feature>
<name>A0A194VE14_CYTMA</name>
<feature type="non-terminal residue" evidence="3">
    <location>
        <position position="143"/>
    </location>
</feature>
<feature type="compositionally biased region" description="Low complexity" evidence="1">
    <location>
        <begin position="127"/>
        <end position="143"/>
    </location>
</feature>
<evidence type="ECO:0000313" key="3">
    <source>
        <dbReference type="EMBL" id="KUI62129.1"/>
    </source>
</evidence>
<evidence type="ECO:0000256" key="2">
    <source>
        <dbReference type="SAM" id="SignalP"/>
    </source>
</evidence>